<reference evidence="2" key="1">
    <citation type="submission" date="2015-09" db="EMBL/GenBank/DDBJ databases">
        <authorList>
            <consortium name="Pathogen Informatics"/>
        </authorList>
    </citation>
    <scope>NUCLEOTIDE SEQUENCE</scope>
    <source>
        <strain evidence="2">2789STDY5834896</strain>
    </source>
</reference>
<proteinExistence type="predicted"/>
<accession>A0A1C6GUP0</accession>
<dbReference type="EMBL" id="FMHG01000001">
    <property type="protein sequence ID" value="SCJ49011.1"/>
    <property type="molecule type" value="Genomic_DNA"/>
</dbReference>
<gene>
    <name evidence="2" type="ORF">SAMEA3545359_00549</name>
</gene>
<feature type="transmembrane region" description="Helical" evidence="1">
    <location>
        <begin position="21"/>
        <end position="43"/>
    </location>
</feature>
<organism evidence="2">
    <name type="scientific">uncultured Anaerotruncus sp</name>
    <dbReference type="NCBI Taxonomy" id="905011"/>
    <lineage>
        <taxon>Bacteria</taxon>
        <taxon>Bacillati</taxon>
        <taxon>Bacillota</taxon>
        <taxon>Clostridia</taxon>
        <taxon>Eubacteriales</taxon>
        <taxon>Oscillospiraceae</taxon>
        <taxon>Anaerotruncus</taxon>
        <taxon>environmental samples</taxon>
    </lineage>
</organism>
<feature type="transmembrane region" description="Helical" evidence="1">
    <location>
        <begin position="137"/>
        <end position="158"/>
    </location>
</feature>
<evidence type="ECO:0000256" key="1">
    <source>
        <dbReference type="SAM" id="Phobius"/>
    </source>
</evidence>
<keyword evidence="1" id="KW-0472">Membrane</keyword>
<dbReference type="AlphaFoldDB" id="A0A1C6GUP0"/>
<dbReference type="Pfam" id="PF01944">
    <property type="entry name" value="SpoIIM"/>
    <property type="match status" value="1"/>
</dbReference>
<evidence type="ECO:0000313" key="2">
    <source>
        <dbReference type="EMBL" id="SCJ49011.1"/>
    </source>
</evidence>
<dbReference type="PANTHER" id="PTHR35337">
    <property type="entry name" value="SLR1478 PROTEIN"/>
    <property type="match status" value="1"/>
</dbReference>
<dbReference type="PANTHER" id="PTHR35337:SF1">
    <property type="entry name" value="SLR1478 PROTEIN"/>
    <property type="match status" value="1"/>
</dbReference>
<protein>
    <submittedName>
        <fullName evidence="2">Integral membrane protein DUF95</fullName>
    </submittedName>
</protein>
<dbReference type="InterPro" id="IPR002798">
    <property type="entry name" value="SpoIIM-like"/>
</dbReference>
<keyword evidence="1" id="KW-1133">Transmembrane helix</keyword>
<sequence>MRFVKRQYVLSWYFFKNRLQRYFWGASILFFGAALVTGVVIARNPQLLSQLLEAISATFTSKGVYRADGGLSLVAVLFGNIRATATTALMGLVPFLFLPLFSLGVNAAILGVLGAAYTSYGAGLFTYLMGILPHGIFELPAIVLSCALGAYLCFELVCKLAGQRRGVPFTAVLVNALRLYLTVAVPLLLIAAPVEVYITPHIFALFL</sequence>
<keyword evidence="1" id="KW-0812">Transmembrane</keyword>
<feature type="transmembrane region" description="Helical" evidence="1">
    <location>
        <begin position="93"/>
        <end position="117"/>
    </location>
</feature>
<feature type="transmembrane region" description="Helical" evidence="1">
    <location>
        <begin position="179"/>
        <end position="198"/>
    </location>
</feature>
<name>A0A1C6GUP0_9FIRM</name>